<dbReference type="Gene3D" id="3.40.640.10">
    <property type="entry name" value="Type I PLP-dependent aspartate aminotransferase-like (Major domain)"/>
    <property type="match status" value="1"/>
</dbReference>
<dbReference type="Proteomes" id="UP000518887">
    <property type="component" value="Unassembled WGS sequence"/>
</dbReference>
<dbReference type="PANTHER" id="PTHR11986:SF79">
    <property type="entry name" value="ACETYLORNITHINE AMINOTRANSFERASE, MITOCHONDRIAL"/>
    <property type="match status" value="1"/>
</dbReference>
<keyword evidence="4 7" id="KW-0808">Transferase</keyword>
<dbReference type="EMBL" id="JACHFQ010000004">
    <property type="protein sequence ID" value="MBB5226001.1"/>
    <property type="molecule type" value="Genomic_DNA"/>
</dbReference>
<dbReference type="CDD" id="cd00610">
    <property type="entry name" value="OAT_like"/>
    <property type="match status" value="1"/>
</dbReference>
<gene>
    <name evidence="7" type="ORF">HNP76_001369</name>
</gene>
<reference evidence="7 8" key="1">
    <citation type="submission" date="2020-08" db="EMBL/GenBank/DDBJ databases">
        <title>Genomic Encyclopedia of Type Strains, Phase IV (KMG-IV): sequencing the most valuable type-strain genomes for metagenomic binning, comparative biology and taxonomic classification.</title>
        <authorList>
            <person name="Goeker M."/>
        </authorList>
    </citation>
    <scope>NUCLEOTIDE SEQUENCE [LARGE SCALE GENOMIC DNA]</scope>
    <source>
        <strain evidence="7 8">DSM 103462</strain>
    </source>
</reference>
<keyword evidence="3" id="KW-0028">Amino-acid biosynthesis</keyword>
<dbReference type="EC" id="2.6.1.11" evidence="7"/>
<sequence length="389" mass="41291">MASKIVVNNYGSFDVTMVKGKGSTCYDINGKKYIDFLAGIAVNCLGHNFKPLVKAISKQAKKQIHVCNYFVSDIGVQYATELLGRTGFDAVYFGNSGAEGNEAAIKLARKYGYLNGGEKRRVIYTLESSFHGRTLATLTATGQDKFHPACFAPYVDCFKTIKANDWEAIKTAFDDTTAALLIECVQGEGGVNIVDAEWAKAAADAARKAGAIVMADEVQTGFGRTGTLLASEQLGFEPEVVSFAKGAAGGVPFGGILIRGKAADVFKAGDHQSTFGGNPLACAAGLVVLNELTKPGFLESVSEKGEYMRKAIAGFGAKCVGEIRGKGLMIGVDMIEPVNAVEVEKKLLAKGLLTSTAGKNTLRIVPPLNISYKEIDEGLSILKDVLLSE</sequence>
<dbReference type="InterPro" id="IPR015422">
    <property type="entry name" value="PyrdxlP-dep_Trfase_small"/>
</dbReference>
<dbReference type="FunFam" id="3.40.640.10:FF:000004">
    <property type="entry name" value="Acetylornithine aminotransferase"/>
    <property type="match status" value="1"/>
</dbReference>
<dbReference type="InterPro" id="IPR005814">
    <property type="entry name" value="Aminotrans_3"/>
</dbReference>
<organism evidence="7 8">
    <name type="scientific">Treponema ruminis</name>
    <dbReference type="NCBI Taxonomy" id="744515"/>
    <lineage>
        <taxon>Bacteria</taxon>
        <taxon>Pseudomonadati</taxon>
        <taxon>Spirochaetota</taxon>
        <taxon>Spirochaetia</taxon>
        <taxon>Spirochaetales</taxon>
        <taxon>Treponemataceae</taxon>
        <taxon>Treponema</taxon>
    </lineage>
</organism>
<evidence type="ECO:0000256" key="4">
    <source>
        <dbReference type="ARBA" id="ARBA00022679"/>
    </source>
</evidence>
<keyword evidence="5 6" id="KW-0663">Pyridoxal phosphate</keyword>
<comment type="similarity">
    <text evidence="6">Belongs to the class-III pyridoxal-phosphate-dependent aminotransferase family.</text>
</comment>
<accession>A0A7W8G8Z1</accession>
<dbReference type="InterPro" id="IPR015424">
    <property type="entry name" value="PyrdxlP-dep_Trfase"/>
</dbReference>
<dbReference type="PANTHER" id="PTHR11986">
    <property type="entry name" value="AMINOTRANSFERASE CLASS III"/>
    <property type="match status" value="1"/>
</dbReference>
<protein>
    <submittedName>
        <fullName evidence="7">Acetylornithine/N-succinyldiaminopimelate aminotransferase</fullName>
        <ecNumber evidence="7">2.6.1.11</ecNumber>
        <ecNumber evidence="7">2.6.1.17</ecNumber>
    </submittedName>
</protein>
<evidence type="ECO:0000313" key="7">
    <source>
        <dbReference type="EMBL" id="MBB5226001.1"/>
    </source>
</evidence>
<proteinExistence type="inferred from homology"/>
<dbReference type="InterPro" id="IPR050103">
    <property type="entry name" value="Class-III_PLP-dep_AT"/>
</dbReference>
<dbReference type="GO" id="GO:0006526">
    <property type="term" value="P:L-arginine biosynthetic process"/>
    <property type="evidence" value="ECO:0007669"/>
    <property type="project" value="UniProtKB-ARBA"/>
</dbReference>
<evidence type="ECO:0000256" key="2">
    <source>
        <dbReference type="ARBA" id="ARBA00022576"/>
    </source>
</evidence>
<dbReference type="NCBIfam" id="TIGR00707">
    <property type="entry name" value="argD"/>
    <property type="match status" value="1"/>
</dbReference>
<evidence type="ECO:0000256" key="3">
    <source>
        <dbReference type="ARBA" id="ARBA00022605"/>
    </source>
</evidence>
<evidence type="ECO:0000313" key="8">
    <source>
        <dbReference type="Proteomes" id="UP000518887"/>
    </source>
</evidence>
<dbReference type="GO" id="GO:0030170">
    <property type="term" value="F:pyridoxal phosphate binding"/>
    <property type="evidence" value="ECO:0007669"/>
    <property type="project" value="InterPro"/>
</dbReference>
<evidence type="ECO:0000256" key="5">
    <source>
        <dbReference type="ARBA" id="ARBA00022898"/>
    </source>
</evidence>
<dbReference type="AlphaFoldDB" id="A0A7W8G8Z1"/>
<evidence type="ECO:0000256" key="6">
    <source>
        <dbReference type="RuleBase" id="RU003560"/>
    </source>
</evidence>
<dbReference type="Pfam" id="PF00202">
    <property type="entry name" value="Aminotran_3"/>
    <property type="match status" value="1"/>
</dbReference>
<dbReference type="GO" id="GO:0003992">
    <property type="term" value="F:N2-acetyl-L-ornithine:2-oxoglutarate 5-aminotransferase activity"/>
    <property type="evidence" value="ECO:0007669"/>
    <property type="project" value="UniProtKB-EC"/>
</dbReference>
<comment type="caution">
    <text evidence="7">The sequence shown here is derived from an EMBL/GenBank/DDBJ whole genome shotgun (WGS) entry which is preliminary data.</text>
</comment>
<dbReference type="NCBIfam" id="NF002325">
    <property type="entry name" value="PRK01278.1"/>
    <property type="match status" value="1"/>
</dbReference>
<name>A0A7W8G8Z1_9SPIR</name>
<dbReference type="Gene3D" id="3.90.1150.10">
    <property type="entry name" value="Aspartate Aminotransferase, domain 1"/>
    <property type="match status" value="1"/>
</dbReference>
<dbReference type="GO" id="GO:0009016">
    <property type="term" value="F:succinyldiaminopimelate transaminase activity"/>
    <property type="evidence" value="ECO:0007669"/>
    <property type="project" value="UniProtKB-EC"/>
</dbReference>
<dbReference type="SUPFAM" id="SSF53383">
    <property type="entry name" value="PLP-dependent transferases"/>
    <property type="match status" value="1"/>
</dbReference>
<dbReference type="InterPro" id="IPR015421">
    <property type="entry name" value="PyrdxlP-dep_Trfase_major"/>
</dbReference>
<comment type="cofactor">
    <cofactor evidence="1">
        <name>pyridoxal 5'-phosphate</name>
        <dbReference type="ChEBI" id="CHEBI:597326"/>
    </cofactor>
</comment>
<dbReference type="RefSeq" id="WP_184658862.1">
    <property type="nucleotide sequence ID" value="NZ_CP031518.1"/>
</dbReference>
<keyword evidence="2 7" id="KW-0032">Aminotransferase</keyword>
<evidence type="ECO:0000256" key="1">
    <source>
        <dbReference type="ARBA" id="ARBA00001933"/>
    </source>
</evidence>
<dbReference type="EC" id="2.6.1.17" evidence="7"/>
<keyword evidence="8" id="KW-1185">Reference proteome</keyword>
<dbReference type="PIRSF" id="PIRSF000521">
    <property type="entry name" value="Transaminase_4ab_Lys_Orn"/>
    <property type="match status" value="1"/>
</dbReference>
<dbReference type="GO" id="GO:0042802">
    <property type="term" value="F:identical protein binding"/>
    <property type="evidence" value="ECO:0007669"/>
    <property type="project" value="TreeGrafter"/>
</dbReference>
<dbReference type="InterPro" id="IPR004636">
    <property type="entry name" value="AcOrn/SuccOrn_fam"/>
</dbReference>